<reference evidence="2" key="1">
    <citation type="submission" date="2022-10" db="EMBL/GenBank/DDBJ databases">
        <authorList>
            <person name="Chen Y."/>
            <person name="Dougan E. K."/>
            <person name="Chan C."/>
            <person name="Rhodes N."/>
            <person name="Thang M."/>
        </authorList>
    </citation>
    <scope>NUCLEOTIDE SEQUENCE</scope>
</reference>
<sequence length="401" mass="44413">MSHPLRLLVDLISKVAGGSFDPDLTRSGMFAREAGAVQDAGDDIDSSSCGSEDEDDRDVYEEEQAIEQAFNAEGLNTRDNFAFACNYAPGSADERPLTTLATNFLGAAPSKKEMACVRRLFSEAYSIIAADMRSKVEASDEAAVKKLAPAELSQRLCEQQQRLSGLDIRGNFEHCLIRRVRELDQAHIVCFKKREHRAEKLINACMEEVQAVLGAKRLLLVERVAESINWPDTTLFQEMSQGFQLVGQGECLPASRTVRVGTLVDEVVELDRALINILETGVVVPNQLPSVLGKLQYADSRVWGELASWLADLRELGHTVQFVFSLMQILKFSAVKFRVQLRMFGDMVGSPTLLDWLNVMLARWPCVTGRKEYPPEGSSCLWTTGLIGRARQGDVIAGRLA</sequence>
<dbReference type="EMBL" id="CAMXCT010002216">
    <property type="protein sequence ID" value="CAI3996480.1"/>
    <property type="molecule type" value="Genomic_DNA"/>
</dbReference>
<comment type="caution">
    <text evidence="2">The sequence shown here is derived from an EMBL/GenBank/DDBJ whole genome shotgun (WGS) entry which is preliminary data.</text>
</comment>
<dbReference type="EMBL" id="CAMXCT030002216">
    <property type="protein sequence ID" value="CAL4783792.1"/>
    <property type="molecule type" value="Genomic_DNA"/>
</dbReference>
<protein>
    <submittedName>
        <fullName evidence="3">Tyr recombinase domain-containing protein</fullName>
    </submittedName>
</protein>
<name>A0A9P1CRQ8_9DINO</name>
<evidence type="ECO:0000313" key="4">
    <source>
        <dbReference type="Proteomes" id="UP001152797"/>
    </source>
</evidence>
<evidence type="ECO:0000256" key="1">
    <source>
        <dbReference type="SAM" id="MobiDB-lite"/>
    </source>
</evidence>
<evidence type="ECO:0000313" key="2">
    <source>
        <dbReference type="EMBL" id="CAI3996480.1"/>
    </source>
</evidence>
<organism evidence="2">
    <name type="scientific">Cladocopium goreaui</name>
    <dbReference type="NCBI Taxonomy" id="2562237"/>
    <lineage>
        <taxon>Eukaryota</taxon>
        <taxon>Sar</taxon>
        <taxon>Alveolata</taxon>
        <taxon>Dinophyceae</taxon>
        <taxon>Suessiales</taxon>
        <taxon>Symbiodiniaceae</taxon>
        <taxon>Cladocopium</taxon>
    </lineage>
</organism>
<keyword evidence="4" id="KW-1185">Reference proteome</keyword>
<gene>
    <name evidence="2" type="ORF">C1SCF055_LOCUS22954</name>
</gene>
<dbReference type="AlphaFoldDB" id="A0A9P1CRQ8"/>
<evidence type="ECO:0000313" key="3">
    <source>
        <dbReference type="EMBL" id="CAL4783792.1"/>
    </source>
</evidence>
<reference evidence="3 4" key="2">
    <citation type="submission" date="2024-05" db="EMBL/GenBank/DDBJ databases">
        <authorList>
            <person name="Chen Y."/>
            <person name="Shah S."/>
            <person name="Dougan E. K."/>
            <person name="Thang M."/>
            <person name="Chan C."/>
        </authorList>
    </citation>
    <scope>NUCLEOTIDE SEQUENCE [LARGE SCALE GENOMIC DNA]</scope>
</reference>
<feature type="compositionally biased region" description="Acidic residues" evidence="1">
    <location>
        <begin position="40"/>
        <end position="58"/>
    </location>
</feature>
<accession>A0A9P1CRQ8</accession>
<proteinExistence type="predicted"/>
<feature type="region of interest" description="Disordered" evidence="1">
    <location>
        <begin position="37"/>
        <end position="58"/>
    </location>
</feature>
<dbReference type="EMBL" id="CAMXCT020002216">
    <property type="protein sequence ID" value="CAL1149855.1"/>
    <property type="molecule type" value="Genomic_DNA"/>
</dbReference>
<dbReference type="Proteomes" id="UP001152797">
    <property type="component" value="Unassembled WGS sequence"/>
</dbReference>